<dbReference type="InterPro" id="IPR029061">
    <property type="entry name" value="THDP-binding"/>
</dbReference>
<sequence length="1152" mass="126331">MQHREVTLDDKYDLVEGKAFMTGIQALVRLPLDRKRLDIGMGLNTAGFISGYRGSPLGGYDQQLRAAQKWLDTYDIKFWEGLNEDLGATAVWGSQQLGLFPGARYDGLFGIWYGKAPGVDRTGDVFKHANAAGASKHGGVVSIIGDDHNCKSSTLPSQSEFAMQDAEIPVLNPASIQDVLDYGIHGWAMSRFSGAWTGLVALADTMDSGAVVSVDLSRFNFVTPDFVLPEDGVHMRRGDSPLDKERRLRQVKLPAAQAYVRANQLDQVILPSPKPRIGVIVTGQAARDVFEALAALGLSPQDAGRLGLSIYKVAMPWPLEPEGVRAFCRGLERVVVIEHKRPLIEDQLRSALYDLPDGQRPYIEGKRDREGKPLLSDIASISIPEMAGALMKIMPEGWDTSRADAYFDRVGRAGEAARTNASETIRTPHYCSGCPHNTSTVVPEGSRAMAGIGCHYMANFMPDRKTDMTSQMGGEGIAWVGQHWATDEGHVFVNLGDGTYSHSGSLAIRAAVTSGANMTYKILYNDAVAMTGGQHVESGQTPAQIAQQVEAEGVEKIVIVTEDPTRYANVADLPRRVKIYDREDLDNVQDMLRKTKGVSVMIYDQICATEKRRRSKRGLRAPDRTRVVINTEVCEGCGDCSIKSNCLSVEPVETELGRKRRINQSTCNTDLSCLRGFCPSFVTIQDGEPAWEDQPRPVFDDAGLPLPETPSLAEPWNVLFTGVGGTGVTTVAAVLAMAAHVDGHAASSLDMTGLAQKGGPVLSHIRFAREPEMISTGRVPPASADLIIACDLVVAAGGDAINMMDAGRTAAYANSDVTPTSEFIRDRSKRFESDLLASRVKRQARDFAAFDAEALAVGYLHDAIYTNMIMVGYSWQKGQVPVSLRALYRAIRLNGTKVQDNMSAFNIGRIAAADPQRLEQQHDPRGHLEPKTLDELIDDRAERLTKYQDAAYAEKYRSIVSQVRAAEHGAGLGDKLTRAAATYAYKVMAYKDEYEVARLYTDGSFADYVAKQFKGGKMRLMLAPPILAKKDAQGHLQKKHFGAWMLTVFKLMAKFKGLRGTKFDPFGYTEERKMERQIRDDYLTGLARIAQELTAKNHELAISLAEIPDDIRGYGHVKDAAVETAKAKEAELWANWPEGKLPTEKTTLISAK</sequence>
<dbReference type="GO" id="GO:0030976">
    <property type="term" value="F:thiamine pyrophosphate binding"/>
    <property type="evidence" value="ECO:0007669"/>
    <property type="project" value="InterPro"/>
</dbReference>
<dbReference type="Gene3D" id="3.40.50.970">
    <property type="match status" value="2"/>
</dbReference>
<dbReference type="PANTHER" id="PTHR48084">
    <property type="entry name" value="2-OXOGLUTARATE OXIDOREDUCTASE SUBUNIT KORB-RELATED"/>
    <property type="match status" value="1"/>
</dbReference>
<dbReference type="SUPFAM" id="SSF52518">
    <property type="entry name" value="Thiamin diphosphate-binding fold (THDP-binding)"/>
    <property type="match status" value="2"/>
</dbReference>
<dbReference type="InterPro" id="IPR019752">
    <property type="entry name" value="Pyrv/ketoisovalerate_OxRed_cat"/>
</dbReference>
<dbReference type="STRING" id="1280946.HY29_11195"/>
<dbReference type="InterPro" id="IPR017896">
    <property type="entry name" value="4Fe4S_Fe-S-bd"/>
</dbReference>
<dbReference type="InterPro" id="IPR002869">
    <property type="entry name" value="Pyrv_flavodox_OxRed_cen"/>
</dbReference>
<dbReference type="CDD" id="cd07034">
    <property type="entry name" value="TPP_PYR_PFOR_IOR-alpha_like"/>
    <property type="match status" value="1"/>
</dbReference>
<dbReference type="SUPFAM" id="SSF53323">
    <property type="entry name" value="Pyruvate-ferredoxin oxidoreductase, PFOR, domain III"/>
    <property type="match status" value="1"/>
</dbReference>
<dbReference type="PROSITE" id="PS51379">
    <property type="entry name" value="4FE4S_FER_2"/>
    <property type="match status" value="1"/>
</dbReference>
<evidence type="ECO:0000259" key="2">
    <source>
        <dbReference type="PROSITE" id="PS51379"/>
    </source>
</evidence>
<dbReference type="InterPro" id="IPR051457">
    <property type="entry name" value="2-oxoacid:Fd_oxidoreductase"/>
</dbReference>
<dbReference type="eggNOG" id="COG4231">
    <property type="taxonomic scope" value="Bacteria"/>
</dbReference>
<feature type="domain" description="4Fe-4S ferredoxin-type" evidence="2">
    <location>
        <begin position="625"/>
        <end position="657"/>
    </location>
</feature>
<dbReference type="InterPro" id="IPR046667">
    <property type="entry name" value="DUF6537"/>
</dbReference>
<dbReference type="Gene3D" id="3.40.920.10">
    <property type="entry name" value="Pyruvate-ferredoxin oxidoreductase, PFOR, domain III"/>
    <property type="match status" value="1"/>
</dbReference>
<dbReference type="RefSeq" id="WP_034793507.1">
    <property type="nucleotide sequence ID" value="NZ_AWFF01000028.1"/>
</dbReference>
<proteinExistence type="predicted"/>
<dbReference type="NCBIfam" id="NF009588">
    <property type="entry name" value="PRK13029.1"/>
    <property type="match status" value="1"/>
</dbReference>
<dbReference type="GO" id="GO:0045333">
    <property type="term" value="P:cellular respiration"/>
    <property type="evidence" value="ECO:0007669"/>
    <property type="project" value="UniProtKB-ARBA"/>
</dbReference>
<dbReference type="AlphaFoldDB" id="A0A062UGK4"/>
<evidence type="ECO:0000313" key="3">
    <source>
        <dbReference type="EMBL" id="KCZ55684.1"/>
    </source>
</evidence>
<dbReference type="InterPro" id="IPR011766">
    <property type="entry name" value="TPP_enzyme_TPP-bd"/>
</dbReference>
<dbReference type="Pfam" id="PF20169">
    <property type="entry name" value="DUF6537"/>
    <property type="match status" value="1"/>
</dbReference>
<dbReference type="PANTHER" id="PTHR48084:SF3">
    <property type="entry name" value="SUBUNIT OF PYRUVATE:FLAVODOXIN OXIDOREDUCTASE"/>
    <property type="match status" value="1"/>
</dbReference>
<dbReference type="EMBL" id="AWFF01000028">
    <property type="protein sequence ID" value="KCZ55684.1"/>
    <property type="molecule type" value="Genomic_DNA"/>
</dbReference>
<dbReference type="CDD" id="cd02008">
    <property type="entry name" value="TPP_IOR_alpha"/>
    <property type="match status" value="1"/>
</dbReference>
<evidence type="ECO:0000313" key="4">
    <source>
        <dbReference type="Proteomes" id="UP000027037"/>
    </source>
</evidence>
<dbReference type="Proteomes" id="UP000027037">
    <property type="component" value="Unassembled WGS sequence"/>
</dbReference>
<dbReference type="GO" id="GO:0044281">
    <property type="term" value="P:small molecule metabolic process"/>
    <property type="evidence" value="ECO:0007669"/>
    <property type="project" value="UniProtKB-ARBA"/>
</dbReference>
<dbReference type="eggNOG" id="COG1014">
    <property type="taxonomic scope" value="Bacteria"/>
</dbReference>
<dbReference type="InterPro" id="IPR002880">
    <property type="entry name" value="Pyrv_Fd/Flavodoxin_OxRdtase_N"/>
</dbReference>
<organism evidence="3 4">
    <name type="scientific">Hyphomonas beringensis</name>
    <dbReference type="NCBI Taxonomy" id="1280946"/>
    <lineage>
        <taxon>Bacteria</taxon>
        <taxon>Pseudomonadati</taxon>
        <taxon>Pseudomonadota</taxon>
        <taxon>Alphaproteobacteria</taxon>
        <taxon>Hyphomonadales</taxon>
        <taxon>Hyphomonadaceae</taxon>
        <taxon>Hyphomonas</taxon>
    </lineage>
</organism>
<dbReference type="GO" id="GO:0043805">
    <property type="term" value="F:indolepyruvate ferredoxin oxidoreductase activity"/>
    <property type="evidence" value="ECO:0007669"/>
    <property type="project" value="UniProtKB-EC"/>
</dbReference>
<dbReference type="OrthoDB" id="9803617at2"/>
<keyword evidence="1 3" id="KW-0560">Oxidoreductase</keyword>
<dbReference type="PATRIC" id="fig|1280946.3.peg.1034"/>
<reference evidence="3 4" key="1">
    <citation type="journal article" date="2014" name="Antonie Van Leeuwenhoek">
        <title>Hyphomonas beringensis sp. nov. and Hyphomonas chukchiensis sp. nov., isolated from surface seawater of the Bering Sea and Chukchi Sea.</title>
        <authorList>
            <person name="Li C."/>
            <person name="Lai Q."/>
            <person name="Li G."/>
            <person name="Dong C."/>
            <person name="Wang J."/>
            <person name="Liao Y."/>
            <person name="Shao Z."/>
        </authorList>
    </citation>
    <scope>NUCLEOTIDE SEQUENCE [LARGE SCALE GENOMIC DNA]</scope>
    <source>
        <strain evidence="3 4">25B14_1</strain>
    </source>
</reference>
<keyword evidence="4" id="KW-1185">Reference proteome</keyword>
<comment type="caution">
    <text evidence="3">The sequence shown here is derived from an EMBL/GenBank/DDBJ whole genome shotgun (WGS) entry which is preliminary data.</text>
</comment>
<dbReference type="Pfam" id="PF01558">
    <property type="entry name" value="POR"/>
    <property type="match status" value="1"/>
</dbReference>
<evidence type="ECO:0000256" key="1">
    <source>
        <dbReference type="ARBA" id="ARBA00023002"/>
    </source>
</evidence>
<gene>
    <name evidence="3" type="ORF">HY29_11195</name>
</gene>
<protein>
    <submittedName>
        <fullName evidence="3">MFS transporter</fullName>
        <ecNumber evidence="3">1.2.7.8</ecNumber>
    </submittedName>
</protein>
<dbReference type="Pfam" id="PF02775">
    <property type="entry name" value="TPP_enzyme_C"/>
    <property type="match status" value="1"/>
</dbReference>
<dbReference type="EC" id="1.2.7.8" evidence="3"/>
<name>A0A062UGK4_9PROT</name>
<accession>A0A062UGK4</accession>
<dbReference type="NCBIfam" id="NF009589">
    <property type="entry name" value="PRK13030.1"/>
    <property type="match status" value="1"/>
</dbReference>